<dbReference type="PANTHER" id="PTHR28259:SF1">
    <property type="entry name" value="FLUORIDE EXPORT PROTEIN 1-RELATED"/>
    <property type="match status" value="1"/>
</dbReference>
<accession>A0A2A6RML5</accession>
<protein>
    <recommendedName>
        <fullName evidence="10">Fluoride-specific ion channel FluC</fullName>
    </recommendedName>
</protein>
<keyword evidence="10" id="KW-0406">Ion transport</keyword>
<feature type="transmembrane region" description="Helical" evidence="10">
    <location>
        <begin position="101"/>
        <end position="126"/>
    </location>
</feature>
<evidence type="ECO:0000256" key="7">
    <source>
        <dbReference type="ARBA" id="ARBA00035120"/>
    </source>
</evidence>
<dbReference type="Proteomes" id="UP000220527">
    <property type="component" value="Unassembled WGS sequence"/>
</dbReference>
<dbReference type="GO" id="GO:0005886">
    <property type="term" value="C:plasma membrane"/>
    <property type="evidence" value="ECO:0007669"/>
    <property type="project" value="UniProtKB-SubCell"/>
</dbReference>
<dbReference type="GO" id="GO:0062054">
    <property type="term" value="F:fluoride channel activity"/>
    <property type="evidence" value="ECO:0007669"/>
    <property type="project" value="UniProtKB-UniRule"/>
</dbReference>
<evidence type="ECO:0000256" key="5">
    <source>
        <dbReference type="ARBA" id="ARBA00023136"/>
    </source>
</evidence>
<proteinExistence type="inferred from homology"/>
<keyword evidence="5 10" id="KW-0472">Membrane</keyword>
<name>A0A2A6RML5_9CHLR</name>
<feature type="transmembrane region" description="Helical" evidence="10">
    <location>
        <begin position="36"/>
        <end position="57"/>
    </location>
</feature>
<evidence type="ECO:0000256" key="1">
    <source>
        <dbReference type="ARBA" id="ARBA00004651"/>
    </source>
</evidence>
<keyword evidence="4 10" id="KW-1133">Transmembrane helix</keyword>
<dbReference type="InterPro" id="IPR003691">
    <property type="entry name" value="FluC"/>
</dbReference>
<gene>
    <name evidence="10" type="primary">fluC</name>
    <name evidence="10" type="synonym">crcB</name>
    <name evidence="11" type="ORF">CJ255_04440</name>
</gene>
<evidence type="ECO:0000256" key="3">
    <source>
        <dbReference type="ARBA" id="ARBA00022692"/>
    </source>
</evidence>
<evidence type="ECO:0000256" key="9">
    <source>
        <dbReference type="ARBA" id="ARBA00049940"/>
    </source>
</evidence>
<keyword evidence="10" id="KW-0479">Metal-binding</keyword>
<comment type="similarity">
    <text evidence="7 10">Belongs to the fluoride channel Fluc/FEX (TC 1.A.43) family.</text>
</comment>
<dbReference type="Pfam" id="PF02537">
    <property type="entry name" value="CRCB"/>
    <property type="match status" value="1"/>
</dbReference>
<feature type="binding site" evidence="10">
    <location>
        <position position="76"/>
    </location>
    <ligand>
        <name>Na(+)</name>
        <dbReference type="ChEBI" id="CHEBI:29101"/>
        <note>structural</note>
    </ligand>
</feature>
<keyword evidence="12" id="KW-1185">Reference proteome</keyword>
<dbReference type="AlphaFoldDB" id="A0A2A6RML5"/>
<evidence type="ECO:0000256" key="6">
    <source>
        <dbReference type="ARBA" id="ARBA00023303"/>
    </source>
</evidence>
<evidence type="ECO:0000313" key="12">
    <source>
        <dbReference type="Proteomes" id="UP000220527"/>
    </source>
</evidence>
<comment type="caution">
    <text evidence="11">The sequence shown here is derived from an EMBL/GenBank/DDBJ whole genome shotgun (WGS) entry which is preliminary data.</text>
</comment>
<evidence type="ECO:0000256" key="8">
    <source>
        <dbReference type="ARBA" id="ARBA00035585"/>
    </source>
</evidence>
<dbReference type="GO" id="GO:0140114">
    <property type="term" value="P:cellular detoxification of fluoride"/>
    <property type="evidence" value="ECO:0007669"/>
    <property type="project" value="UniProtKB-UniRule"/>
</dbReference>
<feature type="binding site" evidence="10">
    <location>
        <position position="79"/>
    </location>
    <ligand>
        <name>Na(+)</name>
        <dbReference type="ChEBI" id="CHEBI:29101"/>
        <note>structural</note>
    </ligand>
</feature>
<dbReference type="OrthoDB" id="9815830at2"/>
<keyword evidence="10" id="KW-0915">Sodium</keyword>
<comment type="subcellular location">
    <subcellularLocation>
        <location evidence="1 10">Cell membrane</location>
        <topology evidence="1 10">Multi-pass membrane protein</topology>
    </subcellularLocation>
</comment>
<reference evidence="12" key="1">
    <citation type="submission" date="2017-08" db="EMBL/GenBank/DDBJ databases">
        <authorList>
            <person name="Grouzdev D.S."/>
            <person name="Gaisin V.A."/>
            <person name="Rysina M.S."/>
            <person name="Gorlenko V.M."/>
        </authorList>
    </citation>
    <scope>NUCLEOTIDE SEQUENCE [LARGE SCALE GENOMIC DNA]</scope>
    <source>
        <strain evidence="12">Kir15-3F</strain>
    </source>
</reference>
<keyword evidence="10" id="KW-0813">Transport</keyword>
<dbReference type="EMBL" id="NQWI01000012">
    <property type="protein sequence ID" value="PDW04302.1"/>
    <property type="molecule type" value="Genomic_DNA"/>
</dbReference>
<evidence type="ECO:0000256" key="10">
    <source>
        <dbReference type="HAMAP-Rule" id="MF_00454"/>
    </source>
</evidence>
<keyword evidence="3 10" id="KW-0812">Transmembrane</keyword>
<dbReference type="HAMAP" id="MF_00454">
    <property type="entry name" value="FluC"/>
    <property type="match status" value="1"/>
</dbReference>
<dbReference type="PANTHER" id="PTHR28259">
    <property type="entry name" value="FLUORIDE EXPORT PROTEIN 1-RELATED"/>
    <property type="match status" value="1"/>
</dbReference>
<evidence type="ECO:0000313" key="11">
    <source>
        <dbReference type="EMBL" id="PDW04302.1"/>
    </source>
</evidence>
<organism evidence="11 12">
    <name type="scientific">Candidatus Viridilinea mediisalina</name>
    <dbReference type="NCBI Taxonomy" id="2024553"/>
    <lineage>
        <taxon>Bacteria</taxon>
        <taxon>Bacillati</taxon>
        <taxon>Chloroflexota</taxon>
        <taxon>Chloroflexia</taxon>
        <taxon>Chloroflexales</taxon>
        <taxon>Chloroflexineae</taxon>
        <taxon>Oscillochloridaceae</taxon>
        <taxon>Candidatus Viridilinea</taxon>
    </lineage>
</organism>
<feature type="transmembrane region" description="Helical" evidence="10">
    <location>
        <begin position="69"/>
        <end position="89"/>
    </location>
</feature>
<comment type="function">
    <text evidence="9 10">Fluoride-specific ion channel. Important for reducing fluoride concentration in the cell, thus reducing its toxicity.</text>
</comment>
<dbReference type="GO" id="GO:0046872">
    <property type="term" value="F:metal ion binding"/>
    <property type="evidence" value="ECO:0007669"/>
    <property type="project" value="UniProtKB-KW"/>
</dbReference>
<dbReference type="NCBIfam" id="TIGR00494">
    <property type="entry name" value="crcB"/>
    <property type="match status" value="1"/>
</dbReference>
<keyword evidence="2 10" id="KW-1003">Cell membrane</keyword>
<comment type="catalytic activity">
    <reaction evidence="8">
        <text>fluoride(in) = fluoride(out)</text>
        <dbReference type="Rhea" id="RHEA:76159"/>
        <dbReference type="ChEBI" id="CHEBI:17051"/>
    </reaction>
    <physiologicalReaction direction="left-to-right" evidence="8">
        <dbReference type="Rhea" id="RHEA:76160"/>
    </physiologicalReaction>
</comment>
<evidence type="ECO:0000256" key="2">
    <source>
        <dbReference type="ARBA" id="ARBA00022475"/>
    </source>
</evidence>
<comment type="activity regulation">
    <text evidence="10">Na(+) is not transported, but it plays an essential structural role and its presence is essential for fluoride channel function.</text>
</comment>
<evidence type="ECO:0000256" key="4">
    <source>
        <dbReference type="ARBA" id="ARBA00022989"/>
    </source>
</evidence>
<keyword evidence="6 10" id="KW-0407">Ion channel</keyword>
<sequence length="131" mass="13482">MNRDSLAVAIGAIIGATVRYAFTSLAGPFNLTSLPYGTLAANIMGCLLIGLFQTIFLSRPNLPRELQRFVSVGCLGGLTTFSTVSVELVQLAAGGALASAAAYFILSLSGGLLAALVGIQLAHLLLQSKTP</sequence>
<dbReference type="RefSeq" id="WP_097642885.1">
    <property type="nucleotide sequence ID" value="NZ_NQWI01000012.1"/>
</dbReference>